<evidence type="ECO:0000256" key="4">
    <source>
        <dbReference type="ARBA" id="ARBA00023157"/>
    </source>
</evidence>
<keyword evidence="4 5" id="KW-1015">Disulfide bond</keyword>
<dbReference type="PANTHER" id="PTHR15590">
    <property type="entry name" value="CX9C MOTIF-CONTAINING PROTEIN 4"/>
    <property type="match status" value="1"/>
</dbReference>
<evidence type="ECO:0000313" key="6">
    <source>
        <dbReference type="EMBL" id="KAK2826940.1"/>
    </source>
</evidence>
<dbReference type="PROSITE" id="PS51808">
    <property type="entry name" value="CHCH"/>
    <property type="match status" value="1"/>
</dbReference>
<dbReference type="Proteomes" id="UP001187315">
    <property type="component" value="Unassembled WGS sequence"/>
</dbReference>
<keyword evidence="7" id="KW-1185">Reference proteome</keyword>
<feature type="disulfide bond" evidence="5">
    <location>
        <begin position="37"/>
        <end position="48"/>
    </location>
</feature>
<reference evidence="6" key="1">
    <citation type="submission" date="2023-08" db="EMBL/GenBank/DDBJ databases">
        <title>Pelteobagrus vachellii genome.</title>
        <authorList>
            <person name="Liu H."/>
        </authorList>
    </citation>
    <scope>NUCLEOTIDE SEQUENCE</scope>
    <source>
        <strain evidence="6">PRFRI_2022a</strain>
        <tissue evidence="6">Muscle</tissue>
    </source>
</reference>
<feature type="disulfide bond" evidence="5">
    <location>
        <begin position="15"/>
        <end position="26"/>
    </location>
</feature>
<keyword evidence="3" id="KW-0496">Mitochondrion</keyword>
<accession>A0AA88LYZ2</accession>
<dbReference type="GO" id="GO:0005758">
    <property type="term" value="C:mitochondrial intermembrane space"/>
    <property type="evidence" value="ECO:0007669"/>
    <property type="project" value="TreeGrafter"/>
</dbReference>
<dbReference type="InterPro" id="IPR009069">
    <property type="entry name" value="Cys_alpha_HP_mot_SF"/>
</dbReference>
<dbReference type="PANTHER" id="PTHR15590:SF0">
    <property type="entry name" value="CX9C MOTIF-CONTAINING PROTEIN 4"/>
    <property type="match status" value="1"/>
</dbReference>
<dbReference type="EMBL" id="JAVHJS010000019">
    <property type="protein sequence ID" value="KAK2826940.1"/>
    <property type="molecule type" value="Genomic_DNA"/>
</dbReference>
<feature type="disulfide bond" evidence="5">
    <location>
        <begin position="5"/>
        <end position="36"/>
    </location>
</feature>
<dbReference type="SUPFAM" id="SSF47072">
    <property type="entry name" value="Cysteine alpha-hairpin motif"/>
    <property type="match status" value="1"/>
</dbReference>
<evidence type="ECO:0008006" key="8">
    <source>
        <dbReference type="Google" id="ProtNLM"/>
    </source>
</evidence>
<evidence type="ECO:0000256" key="3">
    <source>
        <dbReference type="ARBA" id="ARBA00023128"/>
    </source>
</evidence>
<dbReference type="AlphaFoldDB" id="A0AA88LYZ2"/>
<gene>
    <name evidence="6" type="ORF">Q7C36_017866</name>
</gene>
<dbReference type="Gene3D" id="1.10.287.1130">
    <property type="entry name" value="CytochromE C oxidase copper chaperone"/>
    <property type="match status" value="1"/>
</dbReference>
<evidence type="ECO:0000256" key="2">
    <source>
        <dbReference type="ARBA" id="ARBA00009858"/>
    </source>
</evidence>
<protein>
    <recommendedName>
        <fullName evidence="8">Cx9C motif-containing protein 4</fullName>
    </recommendedName>
</protein>
<comment type="subcellular location">
    <subcellularLocation>
        <location evidence="1">Mitochondrion</location>
    </subcellularLocation>
</comment>
<evidence type="ECO:0000313" key="7">
    <source>
        <dbReference type="Proteomes" id="UP001187315"/>
    </source>
</evidence>
<dbReference type="InterPro" id="IPR027179">
    <property type="entry name" value="CMC4"/>
</dbReference>
<name>A0AA88LYZ2_TACVA</name>
<evidence type="ECO:0000256" key="1">
    <source>
        <dbReference type="ARBA" id="ARBA00004173"/>
    </source>
</evidence>
<organism evidence="6 7">
    <name type="scientific">Tachysurus vachellii</name>
    <name type="common">Darkbarbel catfish</name>
    <name type="synonym">Pelteobagrus vachellii</name>
    <dbReference type="NCBI Taxonomy" id="175792"/>
    <lineage>
        <taxon>Eukaryota</taxon>
        <taxon>Metazoa</taxon>
        <taxon>Chordata</taxon>
        <taxon>Craniata</taxon>
        <taxon>Vertebrata</taxon>
        <taxon>Euteleostomi</taxon>
        <taxon>Actinopterygii</taxon>
        <taxon>Neopterygii</taxon>
        <taxon>Teleostei</taxon>
        <taxon>Ostariophysi</taxon>
        <taxon>Siluriformes</taxon>
        <taxon>Bagridae</taxon>
        <taxon>Tachysurus</taxon>
    </lineage>
</organism>
<comment type="similarity">
    <text evidence="2">Belongs to the CMC4 family.</text>
</comment>
<sequence>MKDPCQKQACDIQKCLQANNYSESRCEDVIRAMMKCCEAQKGKDSVCCAGFTQGHKTTADKTHRTGWCEGEKVGEGRRTKDRVSCTES</sequence>
<proteinExistence type="inferred from homology"/>
<dbReference type="Pfam" id="PF08991">
    <property type="entry name" value="CMC4"/>
    <property type="match status" value="1"/>
</dbReference>
<comment type="caution">
    <text evidence="6">The sequence shown here is derived from an EMBL/GenBank/DDBJ whole genome shotgun (WGS) entry which is preliminary data.</text>
</comment>
<evidence type="ECO:0000256" key="5">
    <source>
        <dbReference type="PIRSR" id="PIRSR627179-50"/>
    </source>
</evidence>